<proteinExistence type="predicted"/>
<name>A0A9K3GI50_9EUKA</name>
<organism evidence="1 2">
    <name type="scientific">Kipferlia bialata</name>
    <dbReference type="NCBI Taxonomy" id="797122"/>
    <lineage>
        <taxon>Eukaryota</taxon>
        <taxon>Metamonada</taxon>
        <taxon>Carpediemonas-like organisms</taxon>
        <taxon>Kipferlia</taxon>
    </lineage>
</organism>
<comment type="caution">
    <text evidence="1">The sequence shown here is derived from an EMBL/GenBank/DDBJ whole genome shotgun (WGS) entry which is preliminary data.</text>
</comment>
<reference evidence="1 2" key="1">
    <citation type="journal article" date="2018" name="PLoS ONE">
        <title>The draft genome of Kipferlia bialata reveals reductive genome evolution in fornicate parasites.</title>
        <authorList>
            <person name="Tanifuji G."/>
            <person name="Takabayashi S."/>
            <person name="Kume K."/>
            <person name="Takagi M."/>
            <person name="Nakayama T."/>
            <person name="Kamikawa R."/>
            <person name="Inagaki Y."/>
            <person name="Hashimoto T."/>
        </authorList>
    </citation>
    <scope>NUCLEOTIDE SEQUENCE [LARGE SCALE GENOMIC DNA]</scope>
    <source>
        <strain evidence="1">NY0173</strain>
    </source>
</reference>
<evidence type="ECO:0000313" key="2">
    <source>
        <dbReference type="Proteomes" id="UP000265618"/>
    </source>
</evidence>
<sequence length="98" mass="9844">GITELRRGSGNWVYALCDTAQGAANALAMSPLSVGPGALLGVTKGSPGAMVGTVAGGDRMRSKATEEPQIGSLIGPQAVSSGMGRKGIRGLRAVFGMW</sequence>
<accession>A0A9K3GI50</accession>
<gene>
    <name evidence="1" type="ORF">KIPB_006318</name>
</gene>
<dbReference type="OrthoDB" id="3365060at2759"/>
<dbReference type="AlphaFoldDB" id="A0A9K3GI50"/>
<dbReference type="EMBL" id="BDIP01001613">
    <property type="protein sequence ID" value="GIQ84764.1"/>
    <property type="molecule type" value="Genomic_DNA"/>
</dbReference>
<dbReference type="Proteomes" id="UP000265618">
    <property type="component" value="Unassembled WGS sequence"/>
</dbReference>
<keyword evidence="2" id="KW-1185">Reference proteome</keyword>
<protein>
    <submittedName>
        <fullName evidence="1">Uncharacterized protein</fullName>
    </submittedName>
</protein>
<evidence type="ECO:0000313" key="1">
    <source>
        <dbReference type="EMBL" id="GIQ84764.1"/>
    </source>
</evidence>
<feature type="non-terminal residue" evidence="1">
    <location>
        <position position="1"/>
    </location>
</feature>